<evidence type="ECO:0000313" key="2">
    <source>
        <dbReference type="Proteomes" id="UP000011944"/>
    </source>
</evidence>
<gene>
    <name evidence="1" type="ORF">CFSAN001627_21704</name>
</gene>
<reference evidence="1 2" key="1">
    <citation type="submission" date="2012-10" db="EMBL/GenBank/DDBJ databases">
        <authorList>
            <person name="Strain E.A."/>
            <person name="Brown E."/>
            <person name="Allard M.W."/>
            <person name="Gonzalez-Escalona N."/>
            <person name="Timme R."/>
        </authorList>
    </citation>
    <scope>NUCLEOTIDE SEQUENCE [LARGE SCALE GENOMIC DNA]</scope>
    <source>
        <strain evidence="1 2">CFSAN001627</strain>
    </source>
</reference>
<dbReference type="AlphaFoldDB" id="M1ZU49"/>
<comment type="caution">
    <text evidence="1">The sequence shown here is derived from an EMBL/GenBank/DDBJ whole genome shotgun (WGS) entry which is preliminary data.</text>
</comment>
<sequence length="31" mass="3447">MIKGVAFYAYATVFDVFSVAQKCKGAYPGKW</sequence>
<dbReference type="EMBL" id="AMXI01001347">
    <property type="protein sequence ID" value="EKN40130.1"/>
    <property type="molecule type" value="Genomic_DNA"/>
</dbReference>
<protein>
    <submittedName>
        <fullName evidence="1">Uncharacterized protein</fullName>
    </submittedName>
</protein>
<proteinExistence type="predicted"/>
<organism evidence="1 2">
    <name type="scientific">Clostridium botulinum CFSAN001627</name>
    <dbReference type="NCBI Taxonomy" id="1232189"/>
    <lineage>
        <taxon>Bacteria</taxon>
        <taxon>Bacillati</taxon>
        <taxon>Bacillota</taxon>
        <taxon>Clostridia</taxon>
        <taxon>Eubacteriales</taxon>
        <taxon>Clostridiaceae</taxon>
        <taxon>Clostridium</taxon>
    </lineage>
</organism>
<reference evidence="1 2" key="2">
    <citation type="submission" date="2013-03" db="EMBL/GenBank/DDBJ databases">
        <title>Diversity in Clostridium botulinum.</title>
        <authorList>
            <person name="Timme R.E."/>
            <person name="Allard M."/>
            <person name="Luo Y."/>
            <person name="Strain E."/>
            <person name="Gonzalez-Escalona N."/>
            <person name="Brown E."/>
        </authorList>
    </citation>
    <scope>NUCLEOTIDE SEQUENCE [LARGE SCALE GENOMIC DNA]</scope>
    <source>
        <strain evidence="1 2">CFSAN001627</strain>
    </source>
</reference>
<accession>M1ZU49</accession>
<evidence type="ECO:0000313" key="1">
    <source>
        <dbReference type="EMBL" id="EKN40130.1"/>
    </source>
</evidence>
<dbReference type="Proteomes" id="UP000011944">
    <property type="component" value="Unassembled WGS sequence"/>
</dbReference>
<name>M1ZU49_CLOBO</name>